<dbReference type="GO" id="GO:0003697">
    <property type="term" value="F:single-stranded DNA binding"/>
    <property type="evidence" value="ECO:0007669"/>
    <property type="project" value="TreeGrafter"/>
</dbReference>
<dbReference type="CDD" id="cd22325">
    <property type="entry name" value="ERCC1_C-like"/>
    <property type="match status" value="1"/>
</dbReference>
<dbReference type="InterPro" id="IPR047260">
    <property type="entry name" value="ERCC1-like_central_dom"/>
</dbReference>
<evidence type="ECO:0000256" key="4">
    <source>
        <dbReference type="ARBA" id="ARBA00023125"/>
    </source>
</evidence>
<dbReference type="GO" id="GO:0070522">
    <property type="term" value="C:ERCC4-ERCC1 complex"/>
    <property type="evidence" value="ECO:0007669"/>
    <property type="project" value="TreeGrafter"/>
</dbReference>
<dbReference type="GO" id="GO:0070914">
    <property type="term" value="P:UV-damage excision repair"/>
    <property type="evidence" value="ECO:0007669"/>
    <property type="project" value="TreeGrafter"/>
</dbReference>
<dbReference type="Gene3D" id="3.40.50.10130">
    <property type="match status" value="1"/>
</dbReference>
<keyword evidence="3" id="KW-0227">DNA damage</keyword>
<dbReference type="InParanoid" id="A0A0C2XAB3"/>
<keyword evidence="6" id="KW-0539">Nucleus</keyword>
<name>A0A0C2XAB3_AMAMK</name>
<dbReference type="GO" id="GO:0000110">
    <property type="term" value="C:nucleotide-excision repair factor 1 complex"/>
    <property type="evidence" value="ECO:0007669"/>
    <property type="project" value="TreeGrafter"/>
</dbReference>
<dbReference type="OrthoDB" id="10262814at2759"/>
<evidence type="ECO:0000256" key="1">
    <source>
        <dbReference type="ARBA" id="ARBA00004123"/>
    </source>
</evidence>
<dbReference type="EMBL" id="KN818237">
    <property type="protein sequence ID" value="KIL66266.1"/>
    <property type="molecule type" value="Genomic_DNA"/>
</dbReference>
<dbReference type="InterPro" id="IPR010994">
    <property type="entry name" value="RuvA_2-like"/>
</dbReference>
<accession>A0A0C2XAB3</accession>
<evidence type="ECO:0000256" key="3">
    <source>
        <dbReference type="ARBA" id="ARBA00022763"/>
    </source>
</evidence>
<keyword evidence="10" id="KW-1185">Reference proteome</keyword>
<feature type="compositionally biased region" description="Polar residues" evidence="7">
    <location>
        <begin position="291"/>
        <end position="304"/>
    </location>
</feature>
<dbReference type="STRING" id="946122.A0A0C2XAB3"/>
<evidence type="ECO:0000313" key="10">
    <source>
        <dbReference type="Proteomes" id="UP000054549"/>
    </source>
</evidence>
<dbReference type="SUPFAM" id="SSF52980">
    <property type="entry name" value="Restriction endonuclease-like"/>
    <property type="match status" value="1"/>
</dbReference>
<sequence>MASHVPPTPPVIHPGSGNSIIINPCQRRNPALNHIRNVGHEYGEIPADFQVGKTAGVLFLSLQYHRLHTEYIYTRIEKLGGAYNLRILLVLCDITDHRDSVRELTKTCIINNITVIVAFSYVSVSLSSSPWTETPISFEEVGHYLSIYKQFEFKPPDLIRERVEKDYDSLLKTTLTSINKINKTDVETLRTSFGVSLLHTRTCSPSSKTPFFQSFANIANASNEQLQNLPGFGPIKVKNLKSAFEKPLRNKATEVLSEHATLTMASNSRIEESQRESSPPWDIELDLNPLHESSSSPIPGNQLSADDVDL</sequence>
<protein>
    <recommendedName>
        <fullName evidence="8">ERCC1-like central domain-containing protein</fullName>
    </recommendedName>
</protein>
<evidence type="ECO:0000313" key="9">
    <source>
        <dbReference type="EMBL" id="KIL66266.1"/>
    </source>
</evidence>
<dbReference type="GO" id="GO:0003684">
    <property type="term" value="F:damaged DNA binding"/>
    <property type="evidence" value="ECO:0007669"/>
    <property type="project" value="InterPro"/>
</dbReference>
<evidence type="ECO:0000256" key="5">
    <source>
        <dbReference type="ARBA" id="ARBA00023204"/>
    </source>
</evidence>
<dbReference type="GO" id="GO:0006302">
    <property type="term" value="P:double-strand break repair"/>
    <property type="evidence" value="ECO:0007669"/>
    <property type="project" value="UniProtKB-ARBA"/>
</dbReference>
<dbReference type="InterPro" id="IPR011335">
    <property type="entry name" value="Restrct_endonuc-II-like"/>
</dbReference>
<keyword evidence="4" id="KW-0238">DNA-binding</keyword>
<comment type="similarity">
    <text evidence="2">Belongs to the ERCC1/RAD10/SWI10 family.</text>
</comment>
<feature type="region of interest" description="Disordered" evidence="7">
    <location>
        <begin position="265"/>
        <end position="310"/>
    </location>
</feature>
<dbReference type="FunFam" id="3.40.50.10130:FF:000001">
    <property type="entry name" value="DNA excision repair protein ERCC-1"/>
    <property type="match status" value="1"/>
</dbReference>
<dbReference type="InterPro" id="IPR004579">
    <property type="entry name" value="ERCC1/RAD10/SWI10"/>
</dbReference>
<comment type="subcellular location">
    <subcellularLocation>
        <location evidence="1">Nucleus</location>
    </subcellularLocation>
</comment>
<keyword evidence="5" id="KW-0234">DNA repair</keyword>
<evidence type="ECO:0000256" key="7">
    <source>
        <dbReference type="SAM" id="MobiDB-lite"/>
    </source>
</evidence>
<dbReference type="Gene3D" id="1.10.150.20">
    <property type="entry name" value="5' to 3' exonuclease, C-terminal subdomain"/>
    <property type="match status" value="2"/>
</dbReference>
<proteinExistence type="inferred from homology"/>
<evidence type="ECO:0000259" key="8">
    <source>
        <dbReference type="Pfam" id="PF03834"/>
    </source>
</evidence>
<feature type="domain" description="ERCC1-like central" evidence="8">
    <location>
        <begin position="19"/>
        <end position="121"/>
    </location>
</feature>
<dbReference type="GO" id="GO:0006312">
    <property type="term" value="P:mitotic recombination"/>
    <property type="evidence" value="ECO:0007669"/>
    <property type="project" value="TreeGrafter"/>
</dbReference>
<organism evidence="9 10">
    <name type="scientific">Amanita muscaria (strain Koide BX008)</name>
    <dbReference type="NCBI Taxonomy" id="946122"/>
    <lineage>
        <taxon>Eukaryota</taxon>
        <taxon>Fungi</taxon>
        <taxon>Dikarya</taxon>
        <taxon>Basidiomycota</taxon>
        <taxon>Agaricomycotina</taxon>
        <taxon>Agaricomycetes</taxon>
        <taxon>Agaricomycetidae</taxon>
        <taxon>Agaricales</taxon>
        <taxon>Pluteineae</taxon>
        <taxon>Amanitaceae</taxon>
        <taxon>Amanita</taxon>
    </lineage>
</organism>
<dbReference type="NCBIfam" id="TIGR00597">
    <property type="entry name" value="rad10"/>
    <property type="match status" value="1"/>
</dbReference>
<dbReference type="HOGENOM" id="CLU_041616_2_1_1"/>
<dbReference type="Pfam" id="PF03834">
    <property type="entry name" value="Rad10"/>
    <property type="match status" value="1"/>
</dbReference>
<reference evidence="9 10" key="1">
    <citation type="submission" date="2014-04" db="EMBL/GenBank/DDBJ databases">
        <title>Evolutionary Origins and Diversification of the Mycorrhizal Mutualists.</title>
        <authorList>
            <consortium name="DOE Joint Genome Institute"/>
            <consortium name="Mycorrhizal Genomics Consortium"/>
            <person name="Kohler A."/>
            <person name="Kuo A."/>
            <person name="Nagy L.G."/>
            <person name="Floudas D."/>
            <person name="Copeland A."/>
            <person name="Barry K.W."/>
            <person name="Cichocki N."/>
            <person name="Veneault-Fourrey C."/>
            <person name="LaButti K."/>
            <person name="Lindquist E.A."/>
            <person name="Lipzen A."/>
            <person name="Lundell T."/>
            <person name="Morin E."/>
            <person name="Murat C."/>
            <person name="Riley R."/>
            <person name="Ohm R."/>
            <person name="Sun H."/>
            <person name="Tunlid A."/>
            <person name="Henrissat B."/>
            <person name="Grigoriev I.V."/>
            <person name="Hibbett D.S."/>
            <person name="Martin F."/>
        </authorList>
    </citation>
    <scope>NUCLEOTIDE SEQUENCE [LARGE SCALE GENOMIC DNA]</scope>
    <source>
        <strain evidence="9 10">Koide BX008</strain>
    </source>
</reference>
<dbReference type="PANTHER" id="PTHR12749:SF0">
    <property type="entry name" value="DNA EXCISION REPAIR PROTEIN ERCC-1"/>
    <property type="match status" value="1"/>
</dbReference>
<evidence type="ECO:0000256" key="2">
    <source>
        <dbReference type="ARBA" id="ARBA00008283"/>
    </source>
</evidence>
<dbReference type="SUPFAM" id="SSF47781">
    <property type="entry name" value="RuvA domain 2-like"/>
    <property type="match status" value="1"/>
</dbReference>
<dbReference type="Proteomes" id="UP000054549">
    <property type="component" value="Unassembled WGS sequence"/>
</dbReference>
<dbReference type="FunCoup" id="A0A0C2XAB3">
    <property type="interactions" value="70"/>
</dbReference>
<dbReference type="AlphaFoldDB" id="A0A0C2XAB3"/>
<dbReference type="PANTHER" id="PTHR12749">
    <property type="entry name" value="EXCISION REPAIR CROSS-COMPLEMENTING 1 ERCC1"/>
    <property type="match status" value="1"/>
</dbReference>
<evidence type="ECO:0000256" key="6">
    <source>
        <dbReference type="ARBA" id="ARBA00023242"/>
    </source>
</evidence>
<gene>
    <name evidence="9" type="ORF">M378DRAFT_103789</name>
</gene>